<dbReference type="HOGENOM" id="CLU_031639_0_0_1"/>
<dbReference type="InterPro" id="IPR042208">
    <property type="entry name" value="D-ser_dehydrat-like_sf"/>
</dbReference>
<dbReference type="AlphaFoldDB" id="A0A0C3M0P9"/>
<dbReference type="PANTHER" id="PTHR28004">
    <property type="entry name" value="ZGC:162816-RELATED"/>
    <property type="match status" value="1"/>
</dbReference>
<dbReference type="FunFam" id="3.20.20.10:FF:000016">
    <property type="entry name" value="D-serine dehydratase"/>
    <property type="match status" value="1"/>
</dbReference>
<dbReference type="InterPro" id="IPR029066">
    <property type="entry name" value="PLP-binding_barrel"/>
</dbReference>
<gene>
    <name evidence="16" type="ORF">M407DRAFT_14925</name>
</gene>
<protein>
    <recommendedName>
        <fullName evidence="12">D-serine dehydratase</fullName>
        <ecNumber evidence="11">4.3.1.18</ecNumber>
    </recommendedName>
    <alternativeName>
        <fullName evidence="13">D-serine deaminase</fullName>
    </alternativeName>
</protein>
<feature type="domain" description="D-serine dehydratase-like" evidence="15">
    <location>
        <begin position="312"/>
        <end position="444"/>
    </location>
</feature>
<dbReference type="InterPro" id="IPR026956">
    <property type="entry name" value="D-ser_dehydrat-like_dom"/>
</dbReference>
<keyword evidence="7" id="KW-0663">Pyridoxal phosphate</keyword>
<dbReference type="Gene3D" id="2.40.37.20">
    <property type="entry name" value="D-serine dehydratase-like domain"/>
    <property type="match status" value="1"/>
</dbReference>
<feature type="region of interest" description="Disordered" evidence="14">
    <location>
        <begin position="360"/>
        <end position="383"/>
    </location>
</feature>
<evidence type="ECO:0000256" key="7">
    <source>
        <dbReference type="ARBA" id="ARBA00022898"/>
    </source>
</evidence>
<dbReference type="Proteomes" id="UP000054248">
    <property type="component" value="Unassembled WGS sequence"/>
</dbReference>
<dbReference type="SUPFAM" id="SSF51419">
    <property type="entry name" value="PLP-binding barrel"/>
    <property type="match status" value="1"/>
</dbReference>
<comment type="catalytic activity">
    <reaction evidence="9">
        <text>D-serine = pyruvate + NH4(+)</text>
        <dbReference type="Rhea" id="RHEA:13977"/>
        <dbReference type="ChEBI" id="CHEBI:15361"/>
        <dbReference type="ChEBI" id="CHEBI:28938"/>
        <dbReference type="ChEBI" id="CHEBI:35247"/>
        <dbReference type="EC" id="4.3.1.18"/>
    </reaction>
    <physiologicalReaction direction="left-to-right" evidence="9">
        <dbReference type="Rhea" id="RHEA:13978"/>
    </physiologicalReaction>
</comment>
<evidence type="ECO:0000256" key="4">
    <source>
        <dbReference type="ARBA" id="ARBA00022575"/>
    </source>
</evidence>
<evidence type="ECO:0000256" key="13">
    <source>
        <dbReference type="ARBA" id="ARBA00075219"/>
    </source>
</evidence>
<keyword evidence="5" id="KW-0479">Metal-binding</keyword>
<dbReference type="Pfam" id="PF14031">
    <property type="entry name" value="D-ser_dehydrat"/>
    <property type="match status" value="1"/>
</dbReference>
<dbReference type="SMART" id="SM01119">
    <property type="entry name" value="D-ser_dehydrat"/>
    <property type="match status" value="1"/>
</dbReference>
<dbReference type="GO" id="GO:0046872">
    <property type="term" value="F:metal ion binding"/>
    <property type="evidence" value="ECO:0007669"/>
    <property type="project" value="UniProtKB-KW"/>
</dbReference>
<evidence type="ECO:0000259" key="15">
    <source>
        <dbReference type="SMART" id="SM01119"/>
    </source>
</evidence>
<evidence type="ECO:0000256" key="2">
    <source>
        <dbReference type="ARBA" id="ARBA00001947"/>
    </source>
</evidence>
<keyword evidence="4" id="KW-0216">Detoxification</keyword>
<keyword evidence="8" id="KW-0456">Lyase</keyword>
<comment type="cofactor">
    <cofactor evidence="1">
        <name>pyridoxal 5'-phosphate</name>
        <dbReference type="ChEBI" id="CHEBI:597326"/>
    </cofactor>
</comment>
<evidence type="ECO:0000256" key="14">
    <source>
        <dbReference type="SAM" id="MobiDB-lite"/>
    </source>
</evidence>
<dbReference type="GO" id="GO:0009636">
    <property type="term" value="P:response to toxic substance"/>
    <property type="evidence" value="ECO:0007669"/>
    <property type="project" value="UniProtKB-KW"/>
</dbReference>
<dbReference type="InterPro" id="IPR001608">
    <property type="entry name" value="Ala_racemase_N"/>
</dbReference>
<evidence type="ECO:0000256" key="6">
    <source>
        <dbReference type="ARBA" id="ARBA00022833"/>
    </source>
</evidence>
<organism evidence="16 17">
    <name type="scientific">Tulasnella calospora MUT 4182</name>
    <dbReference type="NCBI Taxonomy" id="1051891"/>
    <lineage>
        <taxon>Eukaryota</taxon>
        <taxon>Fungi</taxon>
        <taxon>Dikarya</taxon>
        <taxon>Basidiomycota</taxon>
        <taxon>Agaricomycotina</taxon>
        <taxon>Agaricomycetes</taxon>
        <taxon>Cantharellales</taxon>
        <taxon>Tulasnellaceae</taxon>
        <taxon>Tulasnella</taxon>
    </lineage>
</organism>
<dbReference type="PANTHER" id="PTHR28004:SF2">
    <property type="entry name" value="D-SERINE DEHYDRATASE"/>
    <property type="match status" value="1"/>
</dbReference>
<evidence type="ECO:0000313" key="16">
    <source>
        <dbReference type="EMBL" id="KIO27232.1"/>
    </source>
</evidence>
<dbReference type="Pfam" id="PF01168">
    <property type="entry name" value="Ala_racemase_N"/>
    <property type="match status" value="1"/>
</dbReference>
<name>A0A0C3M0P9_9AGAM</name>
<comment type="cofactor">
    <cofactor evidence="2">
        <name>Zn(2+)</name>
        <dbReference type="ChEBI" id="CHEBI:29105"/>
    </cofactor>
</comment>
<sequence>MDATVELATLPSKAALVNAFVGKKVSSLRTPAFVVNRAIVARNCAEMQENASRWGARFRAHIKTHKTTEGVRHQLAATDSDRAIIVSTLMEAWQVIKADLVKDGTVKDLLYGLPVPVTKIPELSALKNELDDHGGSLRLLVDHPEQVSKLQAYAQASPWSVFVKVDPGYKRAGVVPGSTHFLELLQSIHDAASAIELYGFYCHAGNSYGSKSLNDASSFLSDEIKTVSEAARIAASSRFSRGGTTDRKPFVLSVGSTPTAHVPSNASESATALAELRSSLGNNNVLELHAGNYIFHDLQQLATSLISPPSIAFRVLATVVSVYPGRGMDGADEALIDVGGIGLSKDTGPMEGYGKVVAIFPPDPEGGGGERNPRSSTTNDSSDGGCWLLDMDCGWTLVRISQEHGILRQDSGGSAKLTVGSIVGIVGQHACLIAANHPWYYVVESEGQVDAKDEEVVDIWVPWKGW</sequence>
<reference evidence="16 17" key="1">
    <citation type="submission" date="2014-04" db="EMBL/GenBank/DDBJ databases">
        <authorList>
            <consortium name="DOE Joint Genome Institute"/>
            <person name="Kuo A."/>
            <person name="Girlanda M."/>
            <person name="Perotto S."/>
            <person name="Kohler A."/>
            <person name="Nagy L.G."/>
            <person name="Floudas D."/>
            <person name="Copeland A."/>
            <person name="Barry K.W."/>
            <person name="Cichocki N."/>
            <person name="Veneault-Fourrey C."/>
            <person name="LaButti K."/>
            <person name="Lindquist E.A."/>
            <person name="Lipzen A."/>
            <person name="Lundell T."/>
            <person name="Morin E."/>
            <person name="Murat C."/>
            <person name="Sun H."/>
            <person name="Tunlid A."/>
            <person name="Henrissat B."/>
            <person name="Grigoriev I.V."/>
            <person name="Hibbett D.S."/>
            <person name="Martin F."/>
            <person name="Nordberg H.P."/>
            <person name="Cantor M.N."/>
            <person name="Hua S.X."/>
        </authorList>
    </citation>
    <scope>NUCLEOTIDE SEQUENCE [LARGE SCALE GENOMIC DNA]</scope>
    <source>
        <strain evidence="16 17">MUT 4182</strain>
    </source>
</reference>
<dbReference type="EC" id="4.3.1.18" evidence="11"/>
<evidence type="ECO:0000256" key="10">
    <source>
        <dbReference type="ARBA" id="ARBA00055764"/>
    </source>
</evidence>
<keyword evidence="17" id="KW-1185">Reference proteome</keyword>
<dbReference type="EMBL" id="KN823012">
    <property type="protein sequence ID" value="KIO27232.1"/>
    <property type="molecule type" value="Genomic_DNA"/>
</dbReference>
<accession>A0A0C3M0P9</accession>
<comment type="function">
    <text evidence="10">Catalyzes the conversion of D-serine to pyruvate and ammonia. May play a role in D-serine detoxification.</text>
</comment>
<comment type="similarity">
    <text evidence="3">Belongs to the DSD1 family.</text>
</comment>
<dbReference type="GO" id="GO:0036088">
    <property type="term" value="P:D-serine catabolic process"/>
    <property type="evidence" value="ECO:0007669"/>
    <property type="project" value="TreeGrafter"/>
</dbReference>
<evidence type="ECO:0000256" key="11">
    <source>
        <dbReference type="ARBA" id="ARBA00066349"/>
    </source>
</evidence>
<evidence type="ECO:0000256" key="8">
    <source>
        <dbReference type="ARBA" id="ARBA00023239"/>
    </source>
</evidence>
<evidence type="ECO:0000256" key="12">
    <source>
        <dbReference type="ARBA" id="ARBA00069616"/>
    </source>
</evidence>
<dbReference type="OrthoDB" id="20198at2759"/>
<evidence type="ECO:0000313" key="17">
    <source>
        <dbReference type="Proteomes" id="UP000054248"/>
    </source>
</evidence>
<proteinExistence type="inferred from homology"/>
<reference evidence="17" key="2">
    <citation type="submission" date="2015-01" db="EMBL/GenBank/DDBJ databases">
        <title>Evolutionary Origins and Diversification of the Mycorrhizal Mutualists.</title>
        <authorList>
            <consortium name="DOE Joint Genome Institute"/>
            <consortium name="Mycorrhizal Genomics Consortium"/>
            <person name="Kohler A."/>
            <person name="Kuo A."/>
            <person name="Nagy L.G."/>
            <person name="Floudas D."/>
            <person name="Copeland A."/>
            <person name="Barry K.W."/>
            <person name="Cichocki N."/>
            <person name="Veneault-Fourrey C."/>
            <person name="LaButti K."/>
            <person name="Lindquist E.A."/>
            <person name="Lipzen A."/>
            <person name="Lundell T."/>
            <person name="Morin E."/>
            <person name="Murat C."/>
            <person name="Riley R."/>
            <person name="Ohm R."/>
            <person name="Sun H."/>
            <person name="Tunlid A."/>
            <person name="Henrissat B."/>
            <person name="Grigoriev I.V."/>
            <person name="Hibbett D.S."/>
            <person name="Martin F."/>
        </authorList>
    </citation>
    <scope>NUCLEOTIDE SEQUENCE [LARGE SCALE GENOMIC DNA]</scope>
    <source>
        <strain evidence="17">MUT 4182</strain>
    </source>
</reference>
<keyword evidence="6" id="KW-0862">Zinc</keyword>
<dbReference type="InterPro" id="IPR051466">
    <property type="entry name" value="D-amino_acid_metab_enzyme"/>
</dbReference>
<evidence type="ECO:0000256" key="5">
    <source>
        <dbReference type="ARBA" id="ARBA00022723"/>
    </source>
</evidence>
<evidence type="ECO:0000256" key="9">
    <source>
        <dbReference type="ARBA" id="ARBA00051198"/>
    </source>
</evidence>
<dbReference type="Gene3D" id="3.20.20.10">
    <property type="entry name" value="Alanine racemase"/>
    <property type="match status" value="1"/>
</dbReference>
<evidence type="ECO:0000256" key="3">
    <source>
        <dbReference type="ARBA" id="ARBA00005323"/>
    </source>
</evidence>
<dbReference type="GO" id="GO:0008721">
    <property type="term" value="F:D-serine ammonia-lyase activity"/>
    <property type="evidence" value="ECO:0007669"/>
    <property type="project" value="UniProtKB-EC"/>
</dbReference>
<evidence type="ECO:0000256" key="1">
    <source>
        <dbReference type="ARBA" id="ARBA00001933"/>
    </source>
</evidence>
<dbReference type="STRING" id="1051891.A0A0C3M0P9"/>